<feature type="region of interest" description="Disordered" evidence="1">
    <location>
        <begin position="125"/>
        <end position="173"/>
    </location>
</feature>
<gene>
    <name evidence="2" type="ORF">R1flu_010110</name>
</gene>
<feature type="compositionally biased region" description="Basic residues" evidence="1">
    <location>
        <begin position="144"/>
        <end position="153"/>
    </location>
</feature>
<dbReference type="EMBL" id="JBHFFA010000002">
    <property type="protein sequence ID" value="KAL2642523.1"/>
    <property type="molecule type" value="Genomic_DNA"/>
</dbReference>
<evidence type="ECO:0000256" key="1">
    <source>
        <dbReference type="SAM" id="MobiDB-lite"/>
    </source>
</evidence>
<proteinExistence type="predicted"/>
<evidence type="ECO:0000313" key="3">
    <source>
        <dbReference type="Proteomes" id="UP001605036"/>
    </source>
</evidence>
<evidence type="ECO:0000313" key="2">
    <source>
        <dbReference type="EMBL" id="KAL2642523.1"/>
    </source>
</evidence>
<keyword evidence="3" id="KW-1185">Reference proteome</keyword>
<reference evidence="2 3" key="1">
    <citation type="submission" date="2024-09" db="EMBL/GenBank/DDBJ databases">
        <title>Chromosome-scale assembly of Riccia fluitans.</title>
        <authorList>
            <person name="Paukszto L."/>
            <person name="Sawicki J."/>
            <person name="Karawczyk K."/>
            <person name="Piernik-Szablinska J."/>
            <person name="Szczecinska M."/>
            <person name="Mazdziarz M."/>
        </authorList>
    </citation>
    <scope>NUCLEOTIDE SEQUENCE [LARGE SCALE GENOMIC DNA]</scope>
    <source>
        <strain evidence="2">Rf_01</strain>
        <tissue evidence="2">Aerial parts of the thallus</tissue>
    </source>
</reference>
<feature type="compositionally biased region" description="Basic and acidic residues" evidence="1">
    <location>
        <begin position="41"/>
        <end position="74"/>
    </location>
</feature>
<accession>A0ABD1Z423</accession>
<feature type="region of interest" description="Disordered" evidence="1">
    <location>
        <begin position="15"/>
        <end position="87"/>
    </location>
</feature>
<dbReference type="AlphaFoldDB" id="A0ABD1Z423"/>
<sequence length="173" mass="19806">MSFVRARVKILPTWLAKPVIEGRSGKEPWRDDDSENQWRPPAERRRKDGNRPGSSKDAEGDERQHETTGSDRHGRNSTNRHKRLCTVTKPSVIPHIEGLEPTKESDNCNWLRTEELTRKDADHRLGRASQPPTCRRNAMTAGHSTHRRSKSRTAKNMSGTEQTWRTEACGMQT</sequence>
<dbReference type="Proteomes" id="UP001605036">
    <property type="component" value="Unassembled WGS sequence"/>
</dbReference>
<name>A0ABD1Z423_9MARC</name>
<comment type="caution">
    <text evidence="2">The sequence shown here is derived from an EMBL/GenBank/DDBJ whole genome shotgun (WGS) entry which is preliminary data.</text>
</comment>
<feature type="compositionally biased region" description="Polar residues" evidence="1">
    <location>
        <begin position="154"/>
        <end position="173"/>
    </location>
</feature>
<protein>
    <submittedName>
        <fullName evidence="2">Uncharacterized protein</fullName>
    </submittedName>
</protein>
<organism evidence="2 3">
    <name type="scientific">Riccia fluitans</name>
    <dbReference type="NCBI Taxonomy" id="41844"/>
    <lineage>
        <taxon>Eukaryota</taxon>
        <taxon>Viridiplantae</taxon>
        <taxon>Streptophyta</taxon>
        <taxon>Embryophyta</taxon>
        <taxon>Marchantiophyta</taxon>
        <taxon>Marchantiopsida</taxon>
        <taxon>Marchantiidae</taxon>
        <taxon>Marchantiales</taxon>
        <taxon>Ricciaceae</taxon>
        <taxon>Riccia</taxon>
    </lineage>
</organism>